<evidence type="ECO:0000256" key="7">
    <source>
        <dbReference type="RuleBase" id="RU004466"/>
    </source>
</evidence>
<keyword evidence="5" id="KW-0460">Magnesium</keyword>
<dbReference type="GO" id="GO:0097269">
    <property type="term" value="F:all-trans-decaprenyl-diphosphate synthase activity"/>
    <property type="evidence" value="ECO:0007669"/>
    <property type="project" value="Ensembl"/>
</dbReference>
<keyword evidence="6" id="KW-0414">Isoprene biosynthesis</keyword>
<dbReference type="InterPro" id="IPR033749">
    <property type="entry name" value="Polyprenyl_synt_CS"/>
</dbReference>
<dbReference type="AlphaFoldDB" id="A0A8B9XPP0"/>
<evidence type="ECO:0000256" key="4">
    <source>
        <dbReference type="ARBA" id="ARBA00022723"/>
    </source>
</evidence>
<dbReference type="GO" id="GO:0046872">
    <property type="term" value="F:metal ion binding"/>
    <property type="evidence" value="ECO:0007669"/>
    <property type="project" value="UniProtKB-KW"/>
</dbReference>
<dbReference type="GO" id="GO:0032478">
    <property type="term" value="C:heterotetrameric polyprenyl diphosphate synthase complex"/>
    <property type="evidence" value="ECO:0007669"/>
    <property type="project" value="Ensembl"/>
</dbReference>
<dbReference type="CDD" id="cd00685">
    <property type="entry name" value="Trans_IPPS_HT"/>
    <property type="match status" value="1"/>
</dbReference>
<dbReference type="Proteomes" id="UP000694520">
    <property type="component" value="Chromosome 12"/>
</dbReference>
<keyword evidence="3 7" id="KW-0808">Transferase</keyword>
<dbReference type="Pfam" id="PF00348">
    <property type="entry name" value="polyprenyl_synt"/>
    <property type="match status" value="1"/>
</dbReference>
<evidence type="ECO:0000313" key="8">
    <source>
        <dbReference type="Ensembl" id="ENSBGRP00000022776.1"/>
    </source>
</evidence>
<dbReference type="PROSITE" id="PS00723">
    <property type="entry name" value="POLYPRENYL_SYNTHASE_1"/>
    <property type="match status" value="1"/>
</dbReference>
<proteinExistence type="inferred from homology"/>
<dbReference type="SUPFAM" id="SSF48576">
    <property type="entry name" value="Terpenoid synthases"/>
    <property type="match status" value="1"/>
</dbReference>
<dbReference type="Gene3D" id="1.10.600.10">
    <property type="entry name" value="Farnesyl Diphosphate Synthase"/>
    <property type="match status" value="1"/>
</dbReference>
<organism evidence="8 9">
    <name type="scientific">Bos mutus grunniens</name>
    <name type="common">Wild yak</name>
    <name type="synonym">Bos grunniens</name>
    <dbReference type="NCBI Taxonomy" id="30521"/>
    <lineage>
        <taxon>Eukaryota</taxon>
        <taxon>Metazoa</taxon>
        <taxon>Chordata</taxon>
        <taxon>Craniata</taxon>
        <taxon>Vertebrata</taxon>
        <taxon>Euteleostomi</taxon>
        <taxon>Mammalia</taxon>
        <taxon>Eutheria</taxon>
        <taxon>Laurasiatheria</taxon>
        <taxon>Artiodactyla</taxon>
        <taxon>Ruminantia</taxon>
        <taxon>Pecora</taxon>
        <taxon>Bovidae</taxon>
        <taxon>Bovinae</taxon>
        <taxon>Bos</taxon>
    </lineage>
</organism>
<dbReference type="PANTHER" id="PTHR12001:SF69">
    <property type="entry name" value="ALL TRANS-POLYPRENYL-DIPHOSPHATE SYNTHASE PDSS1"/>
    <property type="match status" value="1"/>
</dbReference>
<evidence type="ECO:0000313" key="9">
    <source>
        <dbReference type="Proteomes" id="UP000694520"/>
    </source>
</evidence>
<keyword evidence="9" id="KW-1185">Reference proteome</keyword>
<evidence type="ECO:0000256" key="3">
    <source>
        <dbReference type="ARBA" id="ARBA00022679"/>
    </source>
</evidence>
<comment type="cofactor">
    <cofactor evidence="1">
        <name>Mg(2+)</name>
        <dbReference type="ChEBI" id="CHEBI:18420"/>
    </cofactor>
</comment>
<sequence>LYKFYFLMWCPKHCFLLTRNVQASQRAIALIAEMIHTASLVHDDIIDDASSRRGKHTVNKIWGEKKAVLAGDLILSAASIALARIGNTTVISILTQVIEDLVRGEFLQLGSKENENERFAHYLEKTFKKTASLIANSCKAVSVLGCPDPAVHEIAYQYGKNVGIAFQLIGGVLDFTSCSEQMGKPTSADLKLGLATGPSYLHFPEMNAMIMRRFGSPGGVDRALQYVLQSDGVQQTTYLAQRYCHKAVNASYSFQRWCSQETN</sequence>
<accession>A0A8B9XPP0</accession>
<name>A0A8B9XPP0_BOSMU</name>
<protein>
    <submittedName>
        <fullName evidence="8">Decaprenyl diphosphate synthase subunit 1</fullName>
    </submittedName>
</protein>
<evidence type="ECO:0000256" key="6">
    <source>
        <dbReference type="ARBA" id="ARBA00023229"/>
    </source>
</evidence>
<evidence type="ECO:0000256" key="5">
    <source>
        <dbReference type="ARBA" id="ARBA00022842"/>
    </source>
</evidence>
<dbReference type="GO" id="GO:0008299">
    <property type="term" value="P:isoprenoid biosynthetic process"/>
    <property type="evidence" value="ECO:0007669"/>
    <property type="project" value="UniProtKB-KW"/>
</dbReference>
<evidence type="ECO:0000256" key="1">
    <source>
        <dbReference type="ARBA" id="ARBA00001946"/>
    </source>
</evidence>
<dbReference type="GeneTree" id="ENSGT00940000153498"/>
<dbReference type="InterPro" id="IPR008949">
    <property type="entry name" value="Isoprenoid_synthase_dom_sf"/>
</dbReference>
<dbReference type="PANTHER" id="PTHR12001">
    <property type="entry name" value="GERANYLGERANYL PYROPHOSPHATE SYNTHASE"/>
    <property type="match status" value="1"/>
</dbReference>
<keyword evidence="4" id="KW-0479">Metal-binding</keyword>
<dbReference type="InterPro" id="IPR000092">
    <property type="entry name" value="Polyprenyl_synt"/>
</dbReference>
<comment type="similarity">
    <text evidence="2 7">Belongs to the FPP/GGPP synthase family.</text>
</comment>
<dbReference type="GO" id="GO:0006744">
    <property type="term" value="P:ubiquinone biosynthetic process"/>
    <property type="evidence" value="ECO:0007669"/>
    <property type="project" value="Ensembl"/>
</dbReference>
<gene>
    <name evidence="8" type="primary">PDSS1</name>
</gene>
<evidence type="ECO:0000256" key="2">
    <source>
        <dbReference type="ARBA" id="ARBA00006706"/>
    </source>
</evidence>
<reference evidence="8" key="3">
    <citation type="submission" date="2025-09" db="UniProtKB">
        <authorList>
            <consortium name="Ensembl"/>
        </authorList>
    </citation>
    <scope>IDENTIFICATION</scope>
</reference>
<reference evidence="8" key="2">
    <citation type="submission" date="2025-08" db="UniProtKB">
        <authorList>
            <consortium name="Ensembl"/>
        </authorList>
    </citation>
    <scope>IDENTIFICATION</scope>
</reference>
<reference evidence="8" key="1">
    <citation type="submission" date="2019-05" db="EMBL/GenBank/DDBJ databases">
        <authorList>
            <person name="Zhang S."/>
            <person name="Liu J."/>
        </authorList>
    </citation>
    <scope>NUCLEOTIDE SEQUENCE [LARGE SCALE GENOMIC DNA]</scope>
</reference>
<dbReference type="Ensembl" id="ENSBGRT00000026291.1">
    <property type="protein sequence ID" value="ENSBGRP00000022776.1"/>
    <property type="gene ID" value="ENSBGRG00000014215.1"/>
</dbReference>